<gene>
    <name evidence="2" type="ORF">GCM10007872_31090</name>
</gene>
<dbReference type="AlphaFoldDB" id="A0AA37WCS0"/>
<proteinExistence type="predicted"/>
<evidence type="ECO:0000313" key="3">
    <source>
        <dbReference type="Proteomes" id="UP001156708"/>
    </source>
</evidence>
<organism evidence="2 3">
    <name type="scientific">Gluconobacter sphaericus NBRC 12467</name>
    <dbReference type="NCBI Taxonomy" id="1307951"/>
    <lineage>
        <taxon>Bacteria</taxon>
        <taxon>Pseudomonadati</taxon>
        <taxon>Pseudomonadota</taxon>
        <taxon>Alphaproteobacteria</taxon>
        <taxon>Acetobacterales</taxon>
        <taxon>Acetobacteraceae</taxon>
        <taxon>Gluconobacter</taxon>
    </lineage>
</organism>
<protein>
    <submittedName>
        <fullName evidence="2">Uncharacterized protein</fullName>
    </submittedName>
</protein>
<name>A0AA37WCS0_9PROT</name>
<accession>A0AA37WCS0</accession>
<feature type="region of interest" description="Disordered" evidence="1">
    <location>
        <begin position="1"/>
        <end position="51"/>
    </location>
</feature>
<evidence type="ECO:0000256" key="1">
    <source>
        <dbReference type="SAM" id="MobiDB-lite"/>
    </source>
</evidence>
<dbReference type="Proteomes" id="UP001156708">
    <property type="component" value="Unassembled WGS sequence"/>
</dbReference>
<dbReference type="EMBL" id="BSNZ01000052">
    <property type="protein sequence ID" value="GLQ86196.1"/>
    <property type="molecule type" value="Genomic_DNA"/>
</dbReference>
<keyword evidence="3" id="KW-1185">Reference proteome</keyword>
<comment type="caution">
    <text evidence="2">The sequence shown here is derived from an EMBL/GenBank/DDBJ whole genome shotgun (WGS) entry which is preliminary data.</text>
</comment>
<sequence length="51" mass="5459">MAFEAGKGLKDEMRSSGDLAGLGQGPDLGNERGHACDPSQARHFPVQLIRH</sequence>
<reference evidence="3" key="1">
    <citation type="journal article" date="2019" name="Int. J. Syst. Evol. Microbiol.">
        <title>The Global Catalogue of Microorganisms (GCM) 10K type strain sequencing project: providing services to taxonomists for standard genome sequencing and annotation.</title>
        <authorList>
            <consortium name="The Broad Institute Genomics Platform"/>
            <consortium name="The Broad Institute Genome Sequencing Center for Infectious Disease"/>
            <person name="Wu L."/>
            <person name="Ma J."/>
        </authorList>
    </citation>
    <scope>NUCLEOTIDE SEQUENCE [LARGE SCALE GENOMIC DNA]</scope>
    <source>
        <strain evidence="3">NBRC 12467</strain>
    </source>
</reference>
<evidence type="ECO:0000313" key="2">
    <source>
        <dbReference type="EMBL" id="GLQ86196.1"/>
    </source>
</evidence>